<dbReference type="Proteomes" id="UP000199046">
    <property type="component" value="Unassembled WGS sequence"/>
</dbReference>
<dbReference type="AlphaFoldDB" id="A0A1I1KY96"/>
<dbReference type="GO" id="GO:0015095">
    <property type="term" value="F:magnesium ion transmembrane transporter activity"/>
    <property type="evidence" value="ECO:0007669"/>
    <property type="project" value="UniProtKB-UniRule"/>
</dbReference>
<keyword evidence="15" id="KW-1185">Reference proteome</keyword>
<evidence type="ECO:0000313" key="14">
    <source>
        <dbReference type="EMBL" id="SFC63678.1"/>
    </source>
</evidence>
<keyword evidence="9 13" id="KW-1133">Transmembrane helix</keyword>
<reference evidence="15" key="1">
    <citation type="submission" date="2016-10" db="EMBL/GenBank/DDBJ databases">
        <authorList>
            <person name="Varghese N."/>
            <person name="Submissions S."/>
        </authorList>
    </citation>
    <scope>NUCLEOTIDE SEQUENCE [LARGE SCALE GENOMIC DNA]</scope>
    <source>
        <strain evidence="15">DSM 23439</strain>
    </source>
</reference>
<dbReference type="InterPro" id="IPR004488">
    <property type="entry name" value="Mg/Co-transport_prot_CorA"/>
</dbReference>
<evidence type="ECO:0000256" key="8">
    <source>
        <dbReference type="ARBA" id="ARBA00022842"/>
    </source>
</evidence>
<dbReference type="InterPro" id="IPR045863">
    <property type="entry name" value="CorA_TM1_TM2"/>
</dbReference>
<organism evidence="14 15">
    <name type="scientific">Kushneria avicenniae</name>
    <dbReference type="NCBI Taxonomy" id="402385"/>
    <lineage>
        <taxon>Bacteria</taxon>
        <taxon>Pseudomonadati</taxon>
        <taxon>Pseudomonadota</taxon>
        <taxon>Gammaproteobacteria</taxon>
        <taxon>Oceanospirillales</taxon>
        <taxon>Halomonadaceae</taxon>
        <taxon>Kushneria</taxon>
    </lineage>
</organism>
<comment type="function">
    <text evidence="13">Mediates influx of magnesium ions.</text>
</comment>
<protein>
    <recommendedName>
        <fullName evidence="3 13">Magnesium transport protein CorA</fullName>
    </recommendedName>
</protein>
<comment type="catalytic activity">
    <reaction evidence="12">
        <text>Mg(2+)(in) = Mg(2+)(out)</text>
        <dbReference type="Rhea" id="RHEA:29827"/>
        <dbReference type="ChEBI" id="CHEBI:18420"/>
    </reaction>
</comment>
<evidence type="ECO:0000256" key="12">
    <source>
        <dbReference type="ARBA" id="ARBA00034269"/>
    </source>
</evidence>
<feature type="transmembrane region" description="Helical" evidence="13">
    <location>
        <begin position="289"/>
        <end position="309"/>
    </location>
</feature>
<dbReference type="EMBL" id="FOLY01000004">
    <property type="protein sequence ID" value="SFC63678.1"/>
    <property type="molecule type" value="Genomic_DNA"/>
</dbReference>
<evidence type="ECO:0000313" key="15">
    <source>
        <dbReference type="Proteomes" id="UP000199046"/>
    </source>
</evidence>
<comment type="similarity">
    <text evidence="2 13">Belongs to the CorA metal ion transporter (MIT) (TC 1.A.35) family.</text>
</comment>
<keyword evidence="11 13" id="KW-0472">Membrane</keyword>
<dbReference type="GO" id="GO:0015087">
    <property type="term" value="F:cobalt ion transmembrane transporter activity"/>
    <property type="evidence" value="ECO:0007669"/>
    <property type="project" value="UniProtKB-UniRule"/>
</dbReference>
<keyword evidence="8 13" id="KW-0460">Magnesium</keyword>
<keyword evidence="7 13" id="KW-0812">Transmembrane</keyword>
<dbReference type="SUPFAM" id="SSF143865">
    <property type="entry name" value="CorA soluble domain-like"/>
    <property type="match status" value="1"/>
</dbReference>
<dbReference type="Pfam" id="PF01544">
    <property type="entry name" value="CorA"/>
    <property type="match status" value="1"/>
</dbReference>
<dbReference type="PANTHER" id="PTHR47685:SF1">
    <property type="entry name" value="MAGNESIUM TRANSPORT PROTEIN CORA"/>
    <property type="match status" value="1"/>
</dbReference>
<keyword evidence="4 13" id="KW-0813">Transport</keyword>
<dbReference type="GO" id="GO:0015099">
    <property type="term" value="F:nickel cation transmembrane transporter activity"/>
    <property type="evidence" value="ECO:0007669"/>
    <property type="project" value="TreeGrafter"/>
</dbReference>
<dbReference type="NCBIfam" id="TIGR00383">
    <property type="entry name" value="corA"/>
    <property type="match status" value="1"/>
</dbReference>
<keyword evidence="10 13" id="KW-0406">Ion transport</keyword>
<evidence type="ECO:0000256" key="1">
    <source>
        <dbReference type="ARBA" id="ARBA00004429"/>
    </source>
</evidence>
<dbReference type="FunFam" id="1.20.58.340:FF:000001">
    <property type="entry name" value="Magnesium transport protein CorA"/>
    <property type="match status" value="1"/>
</dbReference>
<dbReference type="InterPro" id="IPR045861">
    <property type="entry name" value="CorA_cytoplasmic_dom"/>
</dbReference>
<dbReference type="InterPro" id="IPR002523">
    <property type="entry name" value="MgTranspt_CorA/ZnTranspt_ZntB"/>
</dbReference>
<keyword evidence="5 13" id="KW-1003">Cell membrane</keyword>
<evidence type="ECO:0000256" key="6">
    <source>
        <dbReference type="ARBA" id="ARBA00022519"/>
    </source>
</evidence>
<dbReference type="GO" id="GO:0005886">
    <property type="term" value="C:plasma membrane"/>
    <property type="evidence" value="ECO:0007669"/>
    <property type="project" value="UniProtKB-SubCell"/>
</dbReference>
<name>A0A1I1KY96_9GAMM</name>
<evidence type="ECO:0000256" key="2">
    <source>
        <dbReference type="ARBA" id="ARBA00009765"/>
    </source>
</evidence>
<dbReference type="RefSeq" id="WP_090133800.1">
    <property type="nucleotide sequence ID" value="NZ_FOLY01000004.1"/>
</dbReference>
<evidence type="ECO:0000256" key="3">
    <source>
        <dbReference type="ARBA" id="ARBA00019439"/>
    </source>
</evidence>
<feature type="transmembrane region" description="Helical" evidence="13">
    <location>
        <begin position="257"/>
        <end position="277"/>
    </location>
</feature>
<evidence type="ECO:0000256" key="13">
    <source>
        <dbReference type="RuleBase" id="RU362010"/>
    </source>
</evidence>
<dbReference type="CDD" id="cd12835">
    <property type="entry name" value="EcCorA-like_1"/>
    <property type="match status" value="1"/>
</dbReference>
<dbReference type="InterPro" id="IPR050829">
    <property type="entry name" value="CorA_MIT"/>
</dbReference>
<evidence type="ECO:0000256" key="4">
    <source>
        <dbReference type="ARBA" id="ARBA00022448"/>
    </source>
</evidence>
<evidence type="ECO:0000256" key="5">
    <source>
        <dbReference type="ARBA" id="ARBA00022475"/>
    </source>
</evidence>
<accession>A0A1I1KY96</accession>
<proteinExistence type="inferred from homology"/>
<gene>
    <name evidence="13" type="primary">corA</name>
    <name evidence="14" type="ORF">SAMN05421848_2158</name>
</gene>
<dbReference type="Gene3D" id="1.20.58.340">
    <property type="entry name" value="Magnesium transport protein CorA, transmembrane region"/>
    <property type="match status" value="1"/>
</dbReference>
<keyword evidence="6" id="KW-0997">Cell inner membrane</keyword>
<evidence type="ECO:0000256" key="10">
    <source>
        <dbReference type="ARBA" id="ARBA00023065"/>
    </source>
</evidence>
<evidence type="ECO:0000256" key="11">
    <source>
        <dbReference type="ARBA" id="ARBA00023136"/>
    </source>
</evidence>
<evidence type="ECO:0000256" key="9">
    <source>
        <dbReference type="ARBA" id="ARBA00022989"/>
    </source>
</evidence>
<dbReference type="STRING" id="402385.SAMN05421848_2158"/>
<evidence type="ECO:0000256" key="7">
    <source>
        <dbReference type="ARBA" id="ARBA00022692"/>
    </source>
</evidence>
<dbReference type="SUPFAM" id="SSF144083">
    <property type="entry name" value="Magnesium transport protein CorA, transmembrane region"/>
    <property type="match status" value="1"/>
</dbReference>
<dbReference type="OrthoDB" id="9803416at2"/>
<comment type="subcellular location">
    <subcellularLocation>
        <location evidence="1">Cell inner membrane</location>
        <topology evidence="1">Multi-pass membrane protein</topology>
    </subcellularLocation>
    <subcellularLocation>
        <location evidence="13">Membrane</location>
        <topology evidence="13">Multi-pass membrane protein</topology>
    </subcellularLocation>
</comment>
<sequence>MIRTYSLEQHTIHELADDELNARLSQATWIDAQEPSDSEREALAPFLAEELPGSTDVEEIESSARYFSDADGLHVHSLFLTRNEGKHQNTTVAFILQSQRLLSLREEDLADFRLLRLRARRGQIEAGSPQELMVTIFEQKVENLADSVEDMHRDLEQVSHQVLEVEDSDLEDAIDRLAKVEDSVGKIRLCLMDTQRSLHFLLRHLRRHPELQEQAREVLQDVDALMSHNTFLSDKVNFLMDTTQGFINIQQNQIIKIFSIASVVFLPPTMIASIYGMNFDVMPELHWPLGYPFAIFIMFLSGLTPFLYFKHRGWL</sequence>
<dbReference type="PANTHER" id="PTHR47685">
    <property type="entry name" value="MAGNESIUM TRANSPORT PROTEIN CORA"/>
    <property type="match status" value="1"/>
</dbReference>